<dbReference type="RefSeq" id="WP_078365463.1">
    <property type="nucleotide sequence ID" value="NZ_MTJN01000002.1"/>
</dbReference>
<dbReference type="GO" id="GO:0005829">
    <property type="term" value="C:cytosol"/>
    <property type="evidence" value="ECO:0007669"/>
    <property type="project" value="TreeGrafter"/>
</dbReference>
<dbReference type="EMBL" id="MTJN01000002">
    <property type="protein sequence ID" value="OOV07612.1"/>
    <property type="molecule type" value="Genomic_DNA"/>
</dbReference>
<dbReference type="NCBIfam" id="NF008677">
    <property type="entry name" value="PRK11697.1"/>
    <property type="match status" value="1"/>
</dbReference>
<dbReference type="OrthoDB" id="9781059at2"/>
<evidence type="ECO:0000256" key="2">
    <source>
        <dbReference type="PROSITE-ProRule" id="PRU00169"/>
    </source>
</evidence>
<evidence type="ECO:0000259" key="4">
    <source>
        <dbReference type="PROSITE" id="PS50930"/>
    </source>
</evidence>
<dbReference type="InterPro" id="IPR039420">
    <property type="entry name" value="WalR-like"/>
</dbReference>
<dbReference type="GO" id="GO:0032993">
    <property type="term" value="C:protein-DNA complex"/>
    <property type="evidence" value="ECO:0007669"/>
    <property type="project" value="TreeGrafter"/>
</dbReference>
<evidence type="ECO:0000259" key="3">
    <source>
        <dbReference type="PROSITE" id="PS50110"/>
    </source>
</evidence>
<feature type="domain" description="HTH LytTR-type" evidence="4">
    <location>
        <begin position="134"/>
        <end position="236"/>
    </location>
</feature>
<dbReference type="InterPro" id="IPR007492">
    <property type="entry name" value="LytTR_DNA-bd_dom"/>
</dbReference>
<evidence type="ECO:0000313" key="6">
    <source>
        <dbReference type="Proteomes" id="UP000190750"/>
    </source>
</evidence>
<dbReference type="PANTHER" id="PTHR48111:SF3">
    <property type="entry name" value="TRANSCRIPTIONAL REGULATORY PROTEIN BTSR"/>
    <property type="match status" value="1"/>
</dbReference>
<dbReference type="SMART" id="SM00448">
    <property type="entry name" value="REC"/>
    <property type="match status" value="1"/>
</dbReference>
<dbReference type="PROSITE" id="PS50110">
    <property type="entry name" value="RESPONSE_REGULATORY"/>
    <property type="match status" value="1"/>
</dbReference>
<protein>
    <submittedName>
        <fullName evidence="5">Two-component system response regulator YehT</fullName>
    </submittedName>
</protein>
<dbReference type="PANTHER" id="PTHR48111">
    <property type="entry name" value="REGULATOR OF RPOS"/>
    <property type="match status" value="1"/>
</dbReference>
<keyword evidence="2" id="KW-0597">Phosphoprotein</keyword>
<dbReference type="GO" id="GO:0006355">
    <property type="term" value="P:regulation of DNA-templated transcription"/>
    <property type="evidence" value="ECO:0007669"/>
    <property type="project" value="TreeGrafter"/>
</dbReference>
<sequence length="237" mass="26938">MKVLIIDDELPAREEIARLLGQETDIEILGQCSNAIEGISAIHRLNPEVIFLDIQMPRISGLEMLGMLDPEKMPSVVFLTAFNEYALQAFDKNAFDYLLKPIDPARLALTLQRLRRDRKPSAALFTAAAPLKQIPCPGHQRVLLIKIDDIEYATSRTAGVYVTTNEGTEHFTELTLRTLEEKTPFLRCHRQYLVNPEQIQEISFLETGAVEILTRHKRRIPVSRRLLGELKEKLGLP</sequence>
<organism evidence="5 6">
    <name type="scientific">Rhodoferax fermentans</name>
    <dbReference type="NCBI Taxonomy" id="28066"/>
    <lineage>
        <taxon>Bacteria</taxon>
        <taxon>Pseudomonadati</taxon>
        <taxon>Pseudomonadota</taxon>
        <taxon>Betaproteobacteria</taxon>
        <taxon>Burkholderiales</taxon>
        <taxon>Comamonadaceae</taxon>
        <taxon>Rhodoferax</taxon>
    </lineage>
</organism>
<dbReference type="CDD" id="cd17532">
    <property type="entry name" value="REC_LytTR_AlgR-like"/>
    <property type="match status" value="1"/>
</dbReference>
<evidence type="ECO:0000256" key="1">
    <source>
        <dbReference type="ARBA" id="ARBA00023125"/>
    </source>
</evidence>
<dbReference type="AlphaFoldDB" id="A0A1T1AU22"/>
<evidence type="ECO:0000313" key="5">
    <source>
        <dbReference type="EMBL" id="OOV07612.1"/>
    </source>
</evidence>
<dbReference type="InterPro" id="IPR011006">
    <property type="entry name" value="CheY-like_superfamily"/>
</dbReference>
<dbReference type="Proteomes" id="UP000190750">
    <property type="component" value="Unassembled WGS sequence"/>
</dbReference>
<dbReference type="GO" id="GO:0000156">
    <property type="term" value="F:phosphorelay response regulator activity"/>
    <property type="evidence" value="ECO:0007669"/>
    <property type="project" value="TreeGrafter"/>
</dbReference>
<gene>
    <name evidence="5" type="ORF">RF819_13495</name>
</gene>
<dbReference type="InterPro" id="IPR001789">
    <property type="entry name" value="Sig_transdc_resp-reg_receiver"/>
</dbReference>
<dbReference type="SUPFAM" id="SSF52172">
    <property type="entry name" value="CheY-like"/>
    <property type="match status" value="1"/>
</dbReference>
<dbReference type="Pfam" id="PF04397">
    <property type="entry name" value="LytTR"/>
    <property type="match status" value="1"/>
</dbReference>
<dbReference type="GO" id="GO:0000976">
    <property type="term" value="F:transcription cis-regulatory region binding"/>
    <property type="evidence" value="ECO:0007669"/>
    <property type="project" value="TreeGrafter"/>
</dbReference>
<proteinExistence type="predicted"/>
<feature type="domain" description="Response regulatory" evidence="3">
    <location>
        <begin position="2"/>
        <end position="115"/>
    </location>
</feature>
<dbReference type="Pfam" id="PF00072">
    <property type="entry name" value="Response_reg"/>
    <property type="match status" value="1"/>
</dbReference>
<dbReference type="PROSITE" id="PS50930">
    <property type="entry name" value="HTH_LYTTR"/>
    <property type="match status" value="1"/>
</dbReference>
<reference evidence="5 6" key="1">
    <citation type="submission" date="2017-01" db="EMBL/GenBank/DDBJ databases">
        <title>Genome sequencing of Rhodoferax fermentans JCM 7819.</title>
        <authorList>
            <person name="Kim Y.J."/>
            <person name="Farh M.E.-A."/>
            <person name="Yang D.-C."/>
        </authorList>
    </citation>
    <scope>NUCLEOTIDE SEQUENCE [LARGE SCALE GENOMIC DNA]</scope>
    <source>
        <strain evidence="5 6">JCM 7819</strain>
    </source>
</reference>
<feature type="modified residue" description="4-aspartylphosphate" evidence="2">
    <location>
        <position position="53"/>
    </location>
</feature>
<dbReference type="FunFam" id="3.40.50.2300:FF:000051">
    <property type="entry name" value="Two-component response regulator yehT"/>
    <property type="match status" value="1"/>
</dbReference>
<name>A0A1T1AU22_RHOFE</name>
<accession>A0A1T1AU22</accession>
<dbReference type="SMART" id="SM00850">
    <property type="entry name" value="LytTR"/>
    <property type="match status" value="1"/>
</dbReference>
<dbReference type="Gene3D" id="2.40.50.1020">
    <property type="entry name" value="LytTr DNA-binding domain"/>
    <property type="match status" value="1"/>
</dbReference>
<dbReference type="Gene3D" id="3.40.50.2300">
    <property type="match status" value="1"/>
</dbReference>
<keyword evidence="1" id="KW-0238">DNA-binding</keyword>
<comment type="caution">
    <text evidence="5">The sequence shown here is derived from an EMBL/GenBank/DDBJ whole genome shotgun (WGS) entry which is preliminary data.</text>
</comment>
<keyword evidence="6" id="KW-1185">Reference proteome</keyword>
<dbReference type="STRING" id="28066.RF819_13495"/>